<dbReference type="Proteomes" id="UP000076842">
    <property type="component" value="Unassembled WGS sequence"/>
</dbReference>
<sequence length="389" mass="42283">MKADYLSQAFVRALAYSQCPLSSKPSLPAHNTSGALSFLPASLPFAPVSLSSSASGNPFSQLASDAPVPERTDAALEANVINPHARRPTFNKDLKVHASHRKELDLNSVATCPVPGVISCTDEAQSTTACCVQKPGGVLLHVQLWDIGIGLPDSWGIHGLWPDLCNGGYDESSDGDGRAYSAQQISSVLANSGTDGQSLVDFMNQVWLSNDDSPSEFWAHEWKTHGVRVSTLDPSCFNDYQPAQEVPLFFETVVNLFRQLDTYRMLATAGITPSNSKTYALADLQNAVEQGSGYVPDFVCKGSQLSQVEYYLRAQGPVQDGNFVQSHPTRNSNCPDEGIEYPVKYPDGQQGGQSARSGGERGGESSRQGEHHEERGPHHDRHGHHERRY</sequence>
<dbReference type="CDD" id="cd01061">
    <property type="entry name" value="RNase_T2_euk"/>
    <property type="match status" value="1"/>
</dbReference>
<evidence type="ECO:0000256" key="1">
    <source>
        <dbReference type="ARBA" id="ARBA00007469"/>
    </source>
</evidence>
<dbReference type="InterPro" id="IPR036430">
    <property type="entry name" value="RNase_T2-like_sf"/>
</dbReference>
<evidence type="ECO:0000313" key="6">
    <source>
        <dbReference type="EMBL" id="KZT57145.1"/>
    </source>
</evidence>
<dbReference type="EMBL" id="KV423967">
    <property type="protein sequence ID" value="KZT57145.1"/>
    <property type="molecule type" value="Genomic_DNA"/>
</dbReference>
<feature type="active site" evidence="3">
    <location>
        <position position="158"/>
    </location>
</feature>
<feature type="compositionally biased region" description="Basic and acidic residues" evidence="5">
    <location>
        <begin position="358"/>
        <end position="377"/>
    </location>
</feature>
<dbReference type="Pfam" id="PF00445">
    <property type="entry name" value="Ribonuclease_T2"/>
    <property type="match status" value="1"/>
</dbReference>
<feature type="compositionally biased region" description="Polar residues" evidence="5">
    <location>
        <begin position="322"/>
        <end position="334"/>
    </location>
</feature>
<feature type="compositionally biased region" description="Basic residues" evidence="5">
    <location>
        <begin position="378"/>
        <end position="389"/>
    </location>
</feature>
<evidence type="ECO:0000256" key="3">
    <source>
        <dbReference type="PIRSR" id="PIRSR633697-1"/>
    </source>
</evidence>
<dbReference type="InterPro" id="IPR018188">
    <property type="entry name" value="RNase_T2_His_AS_1"/>
</dbReference>
<dbReference type="InterPro" id="IPR033697">
    <property type="entry name" value="Ribonuclease_T2_eukaryotic"/>
</dbReference>
<dbReference type="GO" id="GO:0006401">
    <property type="term" value="P:RNA catabolic process"/>
    <property type="evidence" value="ECO:0007669"/>
    <property type="project" value="TreeGrafter"/>
</dbReference>
<name>A0A165FSE3_9BASI</name>
<dbReference type="SUPFAM" id="SSF55895">
    <property type="entry name" value="Ribonuclease Rh-like"/>
    <property type="match status" value="1"/>
</dbReference>
<dbReference type="OrthoDB" id="435754at2759"/>
<keyword evidence="7" id="KW-1185">Reference proteome</keyword>
<evidence type="ECO:0000313" key="7">
    <source>
        <dbReference type="Proteomes" id="UP000076842"/>
    </source>
</evidence>
<dbReference type="InterPro" id="IPR001568">
    <property type="entry name" value="RNase_T2-like"/>
</dbReference>
<dbReference type="Gene3D" id="3.90.730.10">
    <property type="entry name" value="Ribonuclease T2-like"/>
    <property type="match status" value="1"/>
</dbReference>
<dbReference type="PANTHER" id="PTHR11240:SF22">
    <property type="entry name" value="RIBONUCLEASE T2"/>
    <property type="match status" value="1"/>
</dbReference>
<gene>
    <name evidence="6" type="ORF">CALCODRAFT_290055</name>
</gene>
<dbReference type="AlphaFoldDB" id="A0A165FSE3"/>
<feature type="active site" evidence="3">
    <location>
        <position position="225"/>
    </location>
</feature>
<feature type="active site" evidence="3">
    <location>
        <position position="221"/>
    </location>
</feature>
<dbReference type="PANTHER" id="PTHR11240">
    <property type="entry name" value="RIBONUCLEASE T2"/>
    <property type="match status" value="1"/>
</dbReference>
<keyword evidence="2" id="KW-1015">Disulfide bond</keyword>
<reference evidence="6 7" key="1">
    <citation type="journal article" date="2016" name="Mol. Biol. Evol.">
        <title>Comparative Genomics of Early-Diverging Mushroom-Forming Fungi Provides Insights into the Origins of Lignocellulose Decay Capabilities.</title>
        <authorList>
            <person name="Nagy L.G."/>
            <person name="Riley R."/>
            <person name="Tritt A."/>
            <person name="Adam C."/>
            <person name="Daum C."/>
            <person name="Floudas D."/>
            <person name="Sun H."/>
            <person name="Yadav J.S."/>
            <person name="Pangilinan J."/>
            <person name="Larsson K.H."/>
            <person name="Matsuura K."/>
            <person name="Barry K."/>
            <person name="Labutti K."/>
            <person name="Kuo R."/>
            <person name="Ohm R.A."/>
            <person name="Bhattacharya S.S."/>
            <person name="Shirouzu T."/>
            <person name="Yoshinaga Y."/>
            <person name="Martin F.M."/>
            <person name="Grigoriev I.V."/>
            <person name="Hibbett D.S."/>
        </authorList>
    </citation>
    <scope>NUCLEOTIDE SEQUENCE [LARGE SCALE GENOMIC DNA]</scope>
    <source>
        <strain evidence="6 7">HHB12733</strain>
    </source>
</reference>
<evidence type="ECO:0000256" key="5">
    <source>
        <dbReference type="SAM" id="MobiDB-lite"/>
    </source>
</evidence>
<comment type="similarity">
    <text evidence="1 4">Belongs to the RNase T2 family.</text>
</comment>
<dbReference type="GO" id="GO:0033897">
    <property type="term" value="F:ribonuclease T2 activity"/>
    <property type="evidence" value="ECO:0007669"/>
    <property type="project" value="InterPro"/>
</dbReference>
<dbReference type="GO" id="GO:0005576">
    <property type="term" value="C:extracellular region"/>
    <property type="evidence" value="ECO:0007669"/>
    <property type="project" value="TreeGrafter"/>
</dbReference>
<accession>A0A165FSE3</accession>
<dbReference type="InParanoid" id="A0A165FSE3"/>
<proteinExistence type="inferred from homology"/>
<dbReference type="PROSITE" id="PS00530">
    <property type="entry name" value="RNASE_T2_1"/>
    <property type="match status" value="1"/>
</dbReference>
<feature type="region of interest" description="Disordered" evidence="5">
    <location>
        <begin position="321"/>
        <end position="389"/>
    </location>
</feature>
<protein>
    <submittedName>
        <fullName evidence="6">Ribonuclease T2</fullName>
    </submittedName>
</protein>
<evidence type="ECO:0000256" key="4">
    <source>
        <dbReference type="RuleBase" id="RU004328"/>
    </source>
</evidence>
<organism evidence="6 7">
    <name type="scientific">Calocera cornea HHB12733</name>
    <dbReference type="NCBI Taxonomy" id="1353952"/>
    <lineage>
        <taxon>Eukaryota</taxon>
        <taxon>Fungi</taxon>
        <taxon>Dikarya</taxon>
        <taxon>Basidiomycota</taxon>
        <taxon>Agaricomycotina</taxon>
        <taxon>Dacrymycetes</taxon>
        <taxon>Dacrymycetales</taxon>
        <taxon>Dacrymycetaceae</taxon>
        <taxon>Calocera</taxon>
    </lineage>
</organism>
<dbReference type="GO" id="GO:0003723">
    <property type="term" value="F:RNA binding"/>
    <property type="evidence" value="ECO:0007669"/>
    <property type="project" value="InterPro"/>
</dbReference>
<evidence type="ECO:0000256" key="2">
    <source>
        <dbReference type="ARBA" id="ARBA00023157"/>
    </source>
</evidence>